<reference evidence="3 4" key="1">
    <citation type="submission" date="2022-03" db="EMBL/GenBank/DDBJ databases">
        <authorList>
            <person name="Jo J.-H."/>
            <person name="Im W.-T."/>
        </authorList>
    </citation>
    <scope>NUCLEOTIDE SEQUENCE [LARGE SCALE GENOMIC DNA]</scope>
    <source>
        <strain evidence="3 4">SM33</strain>
    </source>
</reference>
<accession>A0ABS9VLW6</accession>
<protein>
    <submittedName>
        <fullName evidence="3">Uncharacterized protein</fullName>
    </submittedName>
</protein>
<keyword evidence="2" id="KW-0732">Signal</keyword>
<name>A0ABS9VLW6_9SPHN</name>
<sequence>MRTALCLAIGFAVVFGGVPASFAQDSRVVDHGKSAGTATAVKGRQQQTLGRGISLVVPTGKISVDPAAAAGEPIYVRRSTVRDGMTVVEVSTTPFMPVLASNAGPGGTPLKVRPDQPAGW</sequence>
<feature type="signal peptide" evidence="2">
    <location>
        <begin position="1"/>
        <end position="23"/>
    </location>
</feature>
<dbReference type="Proteomes" id="UP001203058">
    <property type="component" value="Unassembled WGS sequence"/>
</dbReference>
<feature type="chain" id="PRO_5047136364" evidence="2">
    <location>
        <begin position="24"/>
        <end position="120"/>
    </location>
</feature>
<gene>
    <name evidence="3" type="ORF">LZ016_07620</name>
</gene>
<evidence type="ECO:0000256" key="2">
    <source>
        <dbReference type="SAM" id="SignalP"/>
    </source>
</evidence>
<dbReference type="RefSeq" id="WP_241446799.1">
    <property type="nucleotide sequence ID" value="NZ_JAKZHW010000001.1"/>
</dbReference>
<comment type="caution">
    <text evidence="3">The sequence shown here is derived from an EMBL/GenBank/DDBJ whole genome shotgun (WGS) entry which is preliminary data.</text>
</comment>
<evidence type="ECO:0000256" key="1">
    <source>
        <dbReference type="SAM" id="MobiDB-lite"/>
    </source>
</evidence>
<dbReference type="EMBL" id="JAKZHW010000001">
    <property type="protein sequence ID" value="MCH8615966.1"/>
    <property type="molecule type" value="Genomic_DNA"/>
</dbReference>
<organism evidence="3 4">
    <name type="scientific">Sphingomonas telluris</name>
    <dbReference type="NCBI Taxonomy" id="2907998"/>
    <lineage>
        <taxon>Bacteria</taxon>
        <taxon>Pseudomonadati</taxon>
        <taxon>Pseudomonadota</taxon>
        <taxon>Alphaproteobacteria</taxon>
        <taxon>Sphingomonadales</taxon>
        <taxon>Sphingomonadaceae</taxon>
        <taxon>Sphingomonas</taxon>
    </lineage>
</organism>
<proteinExistence type="predicted"/>
<evidence type="ECO:0000313" key="4">
    <source>
        <dbReference type="Proteomes" id="UP001203058"/>
    </source>
</evidence>
<evidence type="ECO:0000313" key="3">
    <source>
        <dbReference type="EMBL" id="MCH8615966.1"/>
    </source>
</evidence>
<feature type="region of interest" description="Disordered" evidence="1">
    <location>
        <begin position="99"/>
        <end position="120"/>
    </location>
</feature>
<keyword evidence="4" id="KW-1185">Reference proteome</keyword>